<sequence>LLLALAGEIYAGVIVGVVEVGSAKLRQRRLLLAGMKAAVGGVLALVVLRREHGPAGGGPVEFGHVGPVDFDFAGLFAEIGARRYRRSELHHLGTLLGVLFHHPRYELGVVLWHVALLLREP</sequence>
<accession>A0A6J4KDV5</accession>
<dbReference type="AlphaFoldDB" id="A0A6J4KDV5"/>
<reference evidence="1" key="1">
    <citation type="submission" date="2020-02" db="EMBL/GenBank/DDBJ databases">
        <authorList>
            <person name="Meier V. D."/>
        </authorList>
    </citation>
    <scope>NUCLEOTIDE SEQUENCE</scope>
    <source>
        <strain evidence="1">AVDCRST_MAG93</strain>
    </source>
</reference>
<dbReference type="EMBL" id="CADCTR010001577">
    <property type="protein sequence ID" value="CAA9302086.1"/>
    <property type="molecule type" value="Genomic_DNA"/>
</dbReference>
<organism evidence="1">
    <name type="scientific">uncultured Chloroflexia bacterium</name>
    <dbReference type="NCBI Taxonomy" id="1672391"/>
    <lineage>
        <taxon>Bacteria</taxon>
        <taxon>Bacillati</taxon>
        <taxon>Chloroflexota</taxon>
        <taxon>Chloroflexia</taxon>
        <taxon>environmental samples</taxon>
    </lineage>
</organism>
<protein>
    <submittedName>
        <fullName evidence="1">Uncharacterized protein</fullName>
    </submittedName>
</protein>
<name>A0A6J4KDV5_9CHLR</name>
<gene>
    <name evidence="1" type="ORF">AVDCRST_MAG93-4677</name>
</gene>
<evidence type="ECO:0000313" key="1">
    <source>
        <dbReference type="EMBL" id="CAA9302086.1"/>
    </source>
</evidence>
<feature type="non-terminal residue" evidence="1">
    <location>
        <position position="1"/>
    </location>
</feature>
<proteinExistence type="predicted"/>